<comment type="similarity">
    <text evidence="3">Belongs to the binding-protein-dependent transport system permease family. HisMQ subfamily.</text>
</comment>
<keyword evidence="6" id="KW-1003">Cell membrane</keyword>
<sequence length="329" mass="36249">MPAQINCTYKRMIKMQSKSSRWIGHLIYAVIMVTLVGAVYLSGKNINYNWHWERLWPYVVNTEMQDIRAQGDGVAIVGDAGQVTIEFDNGDTSQVVDKYDQLIAGDGDLVFEGDTIAQKNDWKFGPITLGLWVTIKISFISLLFAVILGLVFGLMRVAKNQVARDLSLTYVELIRGTPLLVQIFIVYFFIGTVLNLDRFTAGVVALSIFTGAYVAEIIRAGIQSVATGQMEAARSLGMTYPQAMCYVILPQALKKTLPPLAGQFINLIKDSSLVSVISITDLTKAGREVVAGSFAPFEVWFTVAALYLLVTGTLSWAIQVLEKRLSASD</sequence>
<evidence type="ECO:0000313" key="14">
    <source>
        <dbReference type="Proteomes" id="UP000184600"/>
    </source>
</evidence>
<dbReference type="NCBIfam" id="TIGR01726">
    <property type="entry name" value="HEQRo_perm_3TM"/>
    <property type="match status" value="1"/>
</dbReference>
<feature type="transmembrane region" description="Helical" evidence="11">
    <location>
        <begin position="173"/>
        <end position="193"/>
    </location>
</feature>
<dbReference type="FunFam" id="1.10.3720.10:FF:000033">
    <property type="entry name" value="Polar amino acid ABC transporter permease"/>
    <property type="match status" value="1"/>
</dbReference>
<evidence type="ECO:0000256" key="7">
    <source>
        <dbReference type="ARBA" id="ARBA00022692"/>
    </source>
</evidence>
<evidence type="ECO:0000256" key="11">
    <source>
        <dbReference type="RuleBase" id="RU363032"/>
    </source>
</evidence>
<dbReference type="InterPro" id="IPR000515">
    <property type="entry name" value="MetI-like"/>
</dbReference>
<name>A0A1M7YWY2_9VIBR</name>
<dbReference type="Pfam" id="PF00528">
    <property type="entry name" value="BPD_transp_1"/>
    <property type="match status" value="1"/>
</dbReference>
<evidence type="ECO:0000256" key="3">
    <source>
        <dbReference type="ARBA" id="ARBA00010072"/>
    </source>
</evidence>
<feature type="transmembrane region" description="Helical" evidence="11">
    <location>
        <begin position="199"/>
        <end position="220"/>
    </location>
</feature>
<dbReference type="Proteomes" id="UP000184600">
    <property type="component" value="Unassembled WGS sequence"/>
</dbReference>
<evidence type="ECO:0000256" key="9">
    <source>
        <dbReference type="ARBA" id="ARBA00022989"/>
    </source>
</evidence>
<dbReference type="STRING" id="1117707.VQ7734_02936"/>
<dbReference type="PANTHER" id="PTHR30614:SF20">
    <property type="entry name" value="GLUTAMINE TRANSPORT SYSTEM PERMEASE PROTEIN GLNP"/>
    <property type="match status" value="1"/>
</dbReference>
<feature type="domain" description="ABC transmembrane type-1" evidence="12">
    <location>
        <begin position="131"/>
        <end position="318"/>
    </location>
</feature>
<dbReference type="CDD" id="cd06261">
    <property type="entry name" value="TM_PBP2"/>
    <property type="match status" value="1"/>
</dbReference>
<dbReference type="InterPro" id="IPR010065">
    <property type="entry name" value="AA_ABC_transptr_permease_3TM"/>
</dbReference>
<evidence type="ECO:0000259" key="12">
    <source>
        <dbReference type="PROSITE" id="PS50928"/>
    </source>
</evidence>
<dbReference type="GO" id="GO:0006865">
    <property type="term" value="P:amino acid transport"/>
    <property type="evidence" value="ECO:0007669"/>
    <property type="project" value="UniProtKB-KW"/>
</dbReference>
<keyword evidence="8" id="KW-0029">Amino-acid transport</keyword>
<keyword evidence="14" id="KW-1185">Reference proteome</keyword>
<evidence type="ECO:0000256" key="4">
    <source>
        <dbReference type="ARBA" id="ARBA00016506"/>
    </source>
</evidence>
<organism evidence="13 14">
    <name type="scientific">Vibrio quintilis</name>
    <dbReference type="NCBI Taxonomy" id="1117707"/>
    <lineage>
        <taxon>Bacteria</taxon>
        <taxon>Pseudomonadati</taxon>
        <taxon>Pseudomonadota</taxon>
        <taxon>Gammaproteobacteria</taxon>
        <taxon>Vibrionales</taxon>
        <taxon>Vibrionaceae</taxon>
        <taxon>Vibrio</taxon>
    </lineage>
</organism>
<accession>A0A1M7YWY2</accession>
<feature type="transmembrane region" description="Helical" evidence="11">
    <location>
        <begin position="129"/>
        <end position="152"/>
    </location>
</feature>
<comment type="subcellular location">
    <subcellularLocation>
        <location evidence="2">Cell inner membrane</location>
        <topology evidence="2">Multi-pass membrane protein</topology>
    </subcellularLocation>
    <subcellularLocation>
        <location evidence="11">Cell membrane</location>
        <topology evidence="11">Multi-pass membrane protein</topology>
    </subcellularLocation>
</comment>
<evidence type="ECO:0000256" key="2">
    <source>
        <dbReference type="ARBA" id="ARBA00004429"/>
    </source>
</evidence>
<keyword evidence="5 11" id="KW-0813">Transport</keyword>
<evidence type="ECO:0000313" key="13">
    <source>
        <dbReference type="EMBL" id="SHO57167.1"/>
    </source>
</evidence>
<evidence type="ECO:0000256" key="8">
    <source>
        <dbReference type="ARBA" id="ARBA00022970"/>
    </source>
</evidence>
<reference evidence="14" key="1">
    <citation type="submission" date="2016-12" db="EMBL/GenBank/DDBJ databases">
        <authorList>
            <person name="Rodrigo-Torres L."/>
            <person name="Arahal R.D."/>
            <person name="Lucena T."/>
        </authorList>
    </citation>
    <scope>NUCLEOTIDE SEQUENCE [LARGE SCALE GENOMIC DNA]</scope>
</reference>
<dbReference type="PROSITE" id="PS50928">
    <property type="entry name" value="ABC_TM1"/>
    <property type="match status" value="1"/>
</dbReference>
<evidence type="ECO:0000256" key="10">
    <source>
        <dbReference type="ARBA" id="ARBA00023136"/>
    </source>
</evidence>
<dbReference type="InterPro" id="IPR035906">
    <property type="entry name" value="MetI-like_sf"/>
</dbReference>
<keyword evidence="10 11" id="KW-0472">Membrane</keyword>
<evidence type="ECO:0000256" key="5">
    <source>
        <dbReference type="ARBA" id="ARBA00022448"/>
    </source>
</evidence>
<dbReference type="PANTHER" id="PTHR30614">
    <property type="entry name" value="MEMBRANE COMPONENT OF AMINO ACID ABC TRANSPORTER"/>
    <property type="match status" value="1"/>
</dbReference>
<protein>
    <recommendedName>
        <fullName evidence="4">Putative glutamine transport system permease protein GlnP</fullName>
    </recommendedName>
</protein>
<dbReference type="GO" id="GO:0022857">
    <property type="term" value="F:transmembrane transporter activity"/>
    <property type="evidence" value="ECO:0007669"/>
    <property type="project" value="InterPro"/>
</dbReference>
<dbReference type="GO" id="GO:0043190">
    <property type="term" value="C:ATP-binding cassette (ABC) transporter complex"/>
    <property type="evidence" value="ECO:0007669"/>
    <property type="project" value="InterPro"/>
</dbReference>
<dbReference type="InterPro" id="IPR043429">
    <property type="entry name" value="ArtM/GltK/GlnP/TcyL/YhdX-like"/>
</dbReference>
<comment type="function">
    <text evidence="1">Part of the binding-protein-dependent transport system for glutamine; probably responsible for the translocation of the substrate across the membrane.</text>
</comment>
<dbReference type="AlphaFoldDB" id="A0A1M7YWY2"/>
<evidence type="ECO:0000256" key="1">
    <source>
        <dbReference type="ARBA" id="ARBA00003159"/>
    </source>
</evidence>
<keyword evidence="9 11" id="KW-1133">Transmembrane helix</keyword>
<proteinExistence type="inferred from homology"/>
<dbReference type="SUPFAM" id="SSF161098">
    <property type="entry name" value="MetI-like"/>
    <property type="match status" value="1"/>
</dbReference>
<dbReference type="Gene3D" id="1.10.3720.10">
    <property type="entry name" value="MetI-like"/>
    <property type="match status" value="1"/>
</dbReference>
<feature type="transmembrane region" description="Helical" evidence="11">
    <location>
        <begin position="299"/>
        <end position="318"/>
    </location>
</feature>
<feature type="transmembrane region" description="Helical" evidence="11">
    <location>
        <begin position="21"/>
        <end position="41"/>
    </location>
</feature>
<dbReference type="EMBL" id="FRFG01000034">
    <property type="protein sequence ID" value="SHO57167.1"/>
    <property type="molecule type" value="Genomic_DNA"/>
</dbReference>
<evidence type="ECO:0000256" key="6">
    <source>
        <dbReference type="ARBA" id="ARBA00022475"/>
    </source>
</evidence>
<gene>
    <name evidence="13" type="primary">glnM</name>
    <name evidence="13" type="ORF">VQ7734_02936</name>
</gene>
<keyword evidence="7 11" id="KW-0812">Transmembrane</keyword>